<protein>
    <submittedName>
        <fullName evidence="2">Uncharacterized protein</fullName>
    </submittedName>
</protein>
<name>A0A078B876_STYLE</name>
<keyword evidence="3" id="KW-1185">Reference proteome</keyword>
<evidence type="ECO:0000256" key="1">
    <source>
        <dbReference type="SAM" id="MobiDB-lite"/>
    </source>
</evidence>
<dbReference type="Proteomes" id="UP000039865">
    <property type="component" value="Unassembled WGS sequence"/>
</dbReference>
<dbReference type="EMBL" id="CCKQ01017597">
    <property type="protein sequence ID" value="CDW89492.1"/>
    <property type="molecule type" value="Genomic_DNA"/>
</dbReference>
<accession>A0A078B876</accession>
<proteinExistence type="predicted"/>
<reference evidence="2 3" key="1">
    <citation type="submission" date="2014-06" db="EMBL/GenBank/DDBJ databases">
        <authorList>
            <person name="Swart Estienne"/>
        </authorList>
    </citation>
    <scope>NUCLEOTIDE SEQUENCE [LARGE SCALE GENOMIC DNA]</scope>
    <source>
        <strain evidence="2 3">130c</strain>
    </source>
</reference>
<gene>
    <name evidence="2" type="primary">Contig9968.g10653</name>
    <name evidence="2" type="ORF">STYLEM_18625</name>
</gene>
<sequence>MSTYLSGPSRQMMQVQRNILYCQKINYSTKNGQTIDLVDQNTQKQPKAQQKIQFQDDVNELDDFMASLIESKLSSQTLNELLDQLQDDPEDARLLMKVIAKAIEQSDKKEEIIEDLVDIDSILEFMLKKDRLTLKEIGMVHTYLSMYSESEKVISLAVIQVMDSMHRSQFIDIALALQNAVRLENQNLRKKFVKAVDNHIQFINTKLLKGVHLNGVLMIMGGLAANSDIDLSCWPQLEKLLEAEISKRRDPLQKHQCLNLVQLLSQKKIMSQKIWMLVKVIKDTQKYFDLKQMSLADVYIFTLAMKDTPFLTTEVKNHLIEYIVEAGYDDEDLLTILGTNKVTKLINALLYDNYENISSNFLVHLDSFLHHTVEIMNMKKINRVITIMRSMDYFKDKLIMKRAEEQYEKMEQLLQERFPVKNFDRFKGLVEMLDSDDEDEGFEKFRAYGSQNKDGDEVEELKKGFQRKAGAKSAQKPTKPSPRERN</sequence>
<evidence type="ECO:0000313" key="3">
    <source>
        <dbReference type="Proteomes" id="UP000039865"/>
    </source>
</evidence>
<dbReference type="AlphaFoldDB" id="A0A078B876"/>
<feature type="region of interest" description="Disordered" evidence="1">
    <location>
        <begin position="447"/>
        <end position="486"/>
    </location>
</feature>
<dbReference type="InParanoid" id="A0A078B876"/>
<organism evidence="2 3">
    <name type="scientific">Stylonychia lemnae</name>
    <name type="common">Ciliate</name>
    <dbReference type="NCBI Taxonomy" id="5949"/>
    <lineage>
        <taxon>Eukaryota</taxon>
        <taxon>Sar</taxon>
        <taxon>Alveolata</taxon>
        <taxon>Ciliophora</taxon>
        <taxon>Intramacronucleata</taxon>
        <taxon>Spirotrichea</taxon>
        <taxon>Stichotrichia</taxon>
        <taxon>Sporadotrichida</taxon>
        <taxon>Oxytrichidae</taxon>
        <taxon>Stylonychinae</taxon>
        <taxon>Stylonychia</taxon>
    </lineage>
</organism>
<evidence type="ECO:0000313" key="2">
    <source>
        <dbReference type="EMBL" id="CDW89492.1"/>
    </source>
</evidence>